<dbReference type="EMBL" id="KX987999">
    <property type="protein sequence ID" value="AQN32489.1"/>
    <property type="molecule type" value="Genomic_DNA"/>
</dbReference>
<accession>A0A2S0CSM6</accession>
<organism evidence="1 2">
    <name type="scientific">Bacillus phage BCP12</name>
    <dbReference type="NCBI Taxonomy" id="1913122"/>
    <lineage>
        <taxon>Viruses</taxon>
        <taxon>Duplodnaviria</taxon>
        <taxon>Heunggongvirae</taxon>
        <taxon>Uroviricota</taxon>
        <taxon>Caudoviricetes</taxon>
        <taxon>Herelleviridae</taxon>
        <taxon>Bastillevirinae</taxon>
        <taxon>Tsarbombavirus</taxon>
        <taxon>Tsarbombavirus BCP78</taxon>
    </lineage>
</organism>
<evidence type="ECO:0000313" key="1">
    <source>
        <dbReference type="EMBL" id="AQN32489.1"/>
    </source>
</evidence>
<protein>
    <submittedName>
        <fullName evidence="1">Uncharacterized protein</fullName>
    </submittedName>
</protein>
<reference evidence="1 2" key="1">
    <citation type="submission" date="2016-10" db="EMBL/GenBank/DDBJ databases">
        <title>Complete Genome Sequence of Bacillus Phage BCP12.</title>
        <authorList>
            <person name="Ghosh K."/>
            <person name="Kim K.-P."/>
        </authorList>
    </citation>
    <scope>NUCLEOTIDE SEQUENCE [LARGE SCALE GENOMIC DNA]</scope>
</reference>
<evidence type="ECO:0000313" key="2">
    <source>
        <dbReference type="Proteomes" id="UP000246806"/>
    </source>
</evidence>
<name>A0A2S0CSM6_9CAUD</name>
<sequence length="72" mass="8163">MGLIMTPYRDKNNKLIALDDKVVLDGLTFYVEINPFSGVIVIDGDTGQEALRNVHKQVKIIRRGDVNYEDNN</sequence>
<dbReference type="Proteomes" id="UP000246806">
    <property type="component" value="Genome"/>
</dbReference>
<gene>
    <name evidence="1" type="ORF">BCP12_071</name>
</gene>
<proteinExistence type="predicted"/>